<dbReference type="OrthoDB" id="51389at2157"/>
<evidence type="ECO:0000256" key="17">
    <source>
        <dbReference type="RuleBase" id="RU003825"/>
    </source>
</evidence>
<dbReference type="AlphaFoldDB" id="A0A343TFP0"/>
<dbReference type="GO" id="GO:0044206">
    <property type="term" value="P:UMP salvage"/>
    <property type="evidence" value="ECO:0007669"/>
    <property type="project" value="UniProtKB-UniRule"/>
</dbReference>
<evidence type="ECO:0000256" key="8">
    <source>
        <dbReference type="ARBA" id="ARBA00022679"/>
    </source>
</evidence>
<sequence>MTIPSFVIGIAGGTGAGKTTVAQLVTENVEDAVTRIPLDNYYEDLSHLDLEERSDVNYDHPSAFEWELLREQLTHLLEGRTVEMPQYDFEIHNRKDERITVEPTDVIVLEGILALYDERINEMLDLRLYVETDADVRILRRIQRDVVERGRDLEGVMRQYLSTVKPMHEQFVEPTKKRADLVVPEGANSVAVNLLEEKIQAEVEGDAVRSWDRETIEKRVSEGFDLDSAQTTE</sequence>
<dbReference type="GO" id="GO:0044211">
    <property type="term" value="P:CTP salvage"/>
    <property type="evidence" value="ECO:0007669"/>
    <property type="project" value="UniProtKB-UniRule"/>
</dbReference>
<dbReference type="EC" id="2.7.1.48" evidence="5 16"/>
<keyword evidence="10 16" id="KW-0418">Kinase</keyword>
<dbReference type="Gene3D" id="3.40.50.300">
    <property type="entry name" value="P-loop containing nucleotide triphosphate hydrolases"/>
    <property type="match status" value="1"/>
</dbReference>
<dbReference type="CDD" id="cd02023">
    <property type="entry name" value="UMPK"/>
    <property type="match status" value="1"/>
</dbReference>
<evidence type="ECO:0000256" key="16">
    <source>
        <dbReference type="HAMAP-Rule" id="MF_00551"/>
    </source>
</evidence>
<evidence type="ECO:0000256" key="5">
    <source>
        <dbReference type="ARBA" id="ARBA00012137"/>
    </source>
</evidence>
<organism evidence="19 20">
    <name type="scientific">Halalkaliarchaeum desulfuricum</name>
    <dbReference type="NCBI Taxonomy" id="2055893"/>
    <lineage>
        <taxon>Archaea</taxon>
        <taxon>Methanobacteriati</taxon>
        <taxon>Methanobacteriota</taxon>
        <taxon>Stenosarchaea group</taxon>
        <taxon>Halobacteria</taxon>
        <taxon>Halobacteriales</taxon>
        <taxon>Haloferacaceae</taxon>
        <taxon>Halalkaliarchaeum</taxon>
    </lineage>
</organism>
<keyword evidence="8 16" id="KW-0808">Transferase</keyword>
<evidence type="ECO:0000256" key="15">
    <source>
        <dbReference type="ARBA" id="ARBA00048909"/>
    </source>
</evidence>
<accession>A0A343TFP0</accession>
<evidence type="ECO:0000256" key="10">
    <source>
        <dbReference type="ARBA" id="ARBA00022777"/>
    </source>
</evidence>
<comment type="catalytic activity">
    <reaction evidence="15 16 17">
        <text>uridine + ATP = UMP + ADP + H(+)</text>
        <dbReference type="Rhea" id="RHEA:16825"/>
        <dbReference type="ChEBI" id="CHEBI:15378"/>
        <dbReference type="ChEBI" id="CHEBI:16704"/>
        <dbReference type="ChEBI" id="CHEBI:30616"/>
        <dbReference type="ChEBI" id="CHEBI:57865"/>
        <dbReference type="ChEBI" id="CHEBI:456216"/>
        <dbReference type="EC" id="2.7.1.48"/>
    </reaction>
</comment>
<evidence type="ECO:0000256" key="3">
    <source>
        <dbReference type="ARBA" id="ARBA00004784"/>
    </source>
</evidence>
<evidence type="ECO:0000259" key="18">
    <source>
        <dbReference type="Pfam" id="PF00485"/>
    </source>
</evidence>
<comment type="subcellular location">
    <subcellularLocation>
        <location evidence="1 16 17">Cytoplasm</location>
    </subcellularLocation>
</comment>
<dbReference type="GO" id="GO:0043771">
    <property type="term" value="F:cytidine kinase activity"/>
    <property type="evidence" value="ECO:0007669"/>
    <property type="project" value="RHEA"/>
</dbReference>
<dbReference type="PANTHER" id="PTHR10285">
    <property type="entry name" value="URIDINE KINASE"/>
    <property type="match status" value="1"/>
</dbReference>
<dbReference type="KEGG" id="hdf:AArcSl_0257"/>
<name>A0A343TFP0_9EURY</name>
<dbReference type="EMBL" id="CP025066">
    <property type="protein sequence ID" value="AUX07912.1"/>
    <property type="molecule type" value="Genomic_DNA"/>
</dbReference>
<dbReference type="HAMAP" id="MF_00551">
    <property type="entry name" value="Uridine_kinase"/>
    <property type="match status" value="1"/>
</dbReference>
<protein>
    <recommendedName>
        <fullName evidence="6 16">Uridine kinase</fullName>
        <ecNumber evidence="5 16">2.7.1.48</ecNumber>
    </recommendedName>
    <alternativeName>
        <fullName evidence="12 16">Cytidine monophosphokinase</fullName>
    </alternativeName>
    <alternativeName>
        <fullName evidence="13 16">Uridine monophosphokinase</fullName>
    </alternativeName>
</protein>
<dbReference type="GO" id="GO:0004849">
    <property type="term" value="F:uridine kinase activity"/>
    <property type="evidence" value="ECO:0007669"/>
    <property type="project" value="UniProtKB-UniRule"/>
</dbReference>
<comment type="pathway">
    <text evidence="2 16 17">Pyrimidine metabolism; UMP biosynthesis via salvage pathway; UMP from uridine: step 1/1.</text>
</comment>
<comment type="similarity">
    <text evidence="4 16 17">Belongs to the uridine kinase family.</text>
</comment>
<dbReference type="InterPro" id="IPR026008">
    <property type="entry name" value="Uridine_kinase"/>
</dbReference>
<evidence type="ECO:0000256" key="1">
    <source>
        <dbReference type="ARBA" id="ARBA00004496"/>
    </source>
</evidence>
<comment type="catalytic activity">
    <reaction evidence="14 17">
        <text>cytidine + ATP = CMP + ADP + H(+)</text>
        <dbReference type="Rhea" id="RHEA:24674"/>
        <dbReference type="ChEBI" id="CHEBI:15378"/>
        <dbReference type="ChEBI" id="CHEBI:17562"/>
        <dbReference type="ChEBI" id="CHEBI:30616"/>
        <dbReference type="ChEBI" id="CHEBI:60377"/>
        <dbReference type="ChEBI" id="CHEBI:456216"/>
        <dbReference type="EC" id="2.7.1.48"/>
    </reaction>
</comment>
<evidence type="ECO:0000256" key="9">
    <source>
        <dbReference type="ARBA" id="ARBA00022741"/>
    </source>
</evidence>
<evidence type="ECO:0000313" key="19">
    <source>
        <dbReference type="EMBL" id="AUX07912.1"/>
    </source>
</evidence>
<dbReference type="Pfam" id="PF00485">
    <property type="entry name" value="PRK"/>
    <property type="match status" value="1"/>
</dbReference>
<dbReference type="UniPathway" id="UPA00574">
    <property type="reaction ID" value="UER00637"/>
</dbReference>
<keyword evidence="11 16" id="KW-0067">ATP-binding</keyword>
<feature type="domain" description="Phosphoribulokinase/uridine kinase" evidence="18">
    <location>
        <begin position="7"/>
        <end position="187"/>
    </location>
</feature>
<evidence type="ECO:0000256" key="13">
    <source>
        <dbReference type="ARBA" id="ARBA00031452"/>
    </source>
</evidence>
<gene>
    <name evidence="16 19" type="primary">udk</name>
    <name evidence="19" type="ORF">AArcSl_0257</name>
</gene>
<keyword evidence="7 16" id="KW-0963">Cytoplasm</keyword>
<dbReference type="RefSeq" id="WP_119813953.1">
    <property type="nucleotide sequence ID" value="NZ_CP025066.1"/>
</dbReference>
<dbReference type="SUPFAM" id="SSF52540">
    <property type="entry name" value="P-loop containing nucleoside triphosphate hydrolases"/>
    <property type="match status" value="1"/>
</dbReference>
<dbReference type="Proteomes" id="UP000263012">
    <property type="component" value="Chromosome"/>
</dbReference>
<evidence type="ECO:0000256" key="4">
    <source>
        <dbReference type="ARBA" id="ARBA00005408"/>
    </source>
</evidence>
<keyword evidence="9 16" id="KW-0547">Nucleotide-binding</keyword>
<dbReference type="InterPro" id="IPR006083">
    <property type="entry name" value="PRK/URK"/>
</dbReference>
<dbReference type="GeneID" id="37876593"/>
<dbReference type="GO" id="GO:0005737">
    <property type="term" value="C:cytoplasm"/>
    <property type="evidence" value="ECO:0007669"/>
    <property type="project" value="UniProtKB-SubCell"/>
</dbReference>
<dbReference type="PRINTS" id="PR00988">
    <property type="entry name" value="URIDINKINASE"/>
</dbReference>
<feature type="binding site" evidence="16">
    <location>
        <begin position="12"/>
        <end position="19"/>
    </location>
    <ligand>
        <name>ATP</name>
        <dbReference type="ChEBI" id="CHEBI:30616"/>
    </ligand>
</feature>
<comment type="pathway">
    <text evidence="3 16 17">Pyrimidine metabolism; CTP biosynthesis via salvage pathway; CTP from cytidine: step 1/3.</text>
</comment>
<reference evidence="20" key="1">
    <citation type="submission" date="2017-11" db="EMBL/GenBank/DDBJ databases">
        <title>Phenotypic and genomic properties of facultatively anaerobic sulfur-reducing natronoarchaea from hypersaline soda lakes.</title>
        <authorList>
            <person name="Sorokin D.Y."/>
            <person name="Kublanov I.V."/>
            <person name="Roman P."/>
            <person name="Sinninghe Damste J.S."/>
            <person name="Golyshin P.N."/>
            <person name="Rojo D."/>
            <person name="Ciordia S."/>
            <person name="Mena M.D.C."/>
            <person name="Ferrer M."/>
            <person name="Messina E."/>
            <person name="Smedile F."/>
            <person name="La Spada G."/>
            <person name="La Cono V."/>
            <person name="Yakimov M.M."/>
        </authorList>
    </citation>
    <scope>NUCLEOTIDE SEQUENCE [LARGE SCALE GENOMIC DNA]</scope>
    <source>
        <strain evidence="20">AArc-Sl</strain>
    </source>
</reference>
<evidence type="ECO:0000256" key="14">
    <source>
        <dbReference type="ARBA" id="ARBA00047436"/>
    </source>
</evidence>
<evidence type="ECO:0000256" key="12">
    <source>
        <dbReference type="ARBA" id="ARBA00030641"/>
    </source>
</evidence>
<evidence type="ECO:0000256" key="6">
    <source>
        <dbReference type="ARBA" id="ARBA00021478"/>
    </source>
</evidence>
<evidence type="ECO:0000256" key="11">
    <source>
        <dbReference type="ARBA" id="ARBA00022840"/>
    </source>
</evidence>
<proteinExistence type="inferred from homology"/>
<dbReference type="GO" id="GO:0005524">
    <property type="term" value="F:ATP binding"/>
    <property type="evidence" value="ECO:0007669"/>
    <property type="project" value="UniProtKB-UniRule"/>
</dbReference>
<evidence type="ECO:0000256" key="7">
    <source>
        <dbReference type="ARBA" id="ARBA00022490"/>
    </source>
</evidence>
<dbReference type="InterPro" id="IPR027417">
    <property type="entry name" value="P-loop_NTPase"/>
</dbReference>
<dbReference type="NCBIfam" id="TIGR00235">
    <property type="entry name" value="udk"/>
    <property type="match status" value="1"/>
</dbReference>
<dbReference type="UniPathway" id="UPA00579">
    <property type="reaction ID" value="UER00640"/>
</dbReference>
<evidence type="ECO:0000313" key="20">
    <source>
        <dbReference type="Proteomes" id="UP000263012"/>
    </source>
</evidence>
<keyword evidence="20" id="KW-1185">Reference proteome</keyword>
<dbReference type="InterPro" id="IPR000764">
    <property type="entry name" value="Uridine_kinase-like"/>
</dbReference>
<dbReference type="NCBIfam" id="NF004018">
    <property type="entry name" value="PRK05480.1"/>
    <property type="match status" value="1"/>
</dbReference>
<evidence type="ECO:0000256" key="2">
    <source>
        <dbReference type="ARBA" id="ARBA00004690"/>
    </source>
</evidence>